<protein>
    <submittedName>
        <fullName evidence="3">DNA-binding protein</fullName>
    </submittedName>
</protein>
<dbReference type="PANTHER" id="PTHR34075">
    <property type="entry name" value="BLR3430 PROTEIN"/>
    <property type="match status" value="1"/>
</dbReference>
<keyword evidence="4" id="KW-1185">Reference proteome</keyword>
<dbReference type="EMBL" id="RSAA01000008">
    <property type="protein sequence ID" value="RRO17540.1"/>
    <property type="molecule type" value="Genomic_DNA"/>
</dbReference>
<organism evidence="3 4">
    <name type="scientific">Saccharopolyspora rhizosphaerae</name>
    <dbReference type="NCBI Taxonomy" id="2492662"/>
    <lineage>
        <taxon>Bacteria</taxon>
        <taxon>Bacillati</taxon>
        <taxon>Actinomycetota</taxon>
        <taxon>Actinomycetes</taxon>
        <taxon>Pseudonocardiales</taxon>
        <taxon>Pseudonocardiaceae</taxon>
        <taxon>Saccharopolyspora</taxon>
    </lineage>
</organism>
<dbReference type="InterPro" id="IPR012340">
    <property type="entry name" value="NA-bd_OB-fold"/>
</dbReference>
<dbReference type="Pfam" id="PF12172">
    <property type="entry name" value="zf-ChsH2"/>
    <property type="match status" value="1"/>
</dbReference>
<dbReference type="GO" id="GO:0003677">
    <property type="term" value="F:DNA binding"/>
    <property type="evidence" value="ECO:0007669"/>
    <property type="project" value="UniProtKB-KW"/>
</dbReference>
<evidence type="ECO:0000259" key="2">
    <source>
        <dbReference type="Pfam" id="PF12172"/>
    </source>
</evidence>
<feature type="domain" description="ChsH2 C-terminal OB-fold" evidence="1">
    <location>
        <begin position="234"/>
        <end position="299"/>
    </location>
</feature>
<dbReference type="InterPro" id="IPR002878">
    <property type="entry name" value="ChsH2_C"/>
</dbReference>
<evidence type="ECO:0000313" key="4">
    <source>
        <dbReference type="Proteomes" id="UP000274515"/>
    </source>
</evidence>
<dbReference type="SUPFAM" id="SSF50249">
    <property type="entry name" value="Nucleic acid-binding proteins"/>
    <property type="match status" value="2"/>
</dbReference>
<sequence>MLPRWREHVSLRCVTGISEPLSAPLNIGFDYTRSLGTVHSRFATALRDGGIVGVRGSDGRVHVPPLEYDPDTAAPLDDFVEVGTQGTVVSWTWMPDPLPGQPLDRPFAWALVRLDGADTPMLHAVDVSGPEALSTGMRVQVRWAAERGNGIRDIACFEPVGHADVPQPVGGDPVTMVTTPVRLEYTHSASPEESRYLEGLAEGRLLGQRCPACSKVYIPPRGACPTDGVPTVEEVELPDTGIVTTFCIVNVPFLGQRIKPPYVGAYVLLDGADIAFLHLVLGCEASEVRMGMRVKASWKPRDQWGHTLENIDHFEPTGEPDAPFETYAHHL</sequence>
<dbReference type="PANTHER" id="PTHR34075:SF5">
    <property type="entry name" value="BLR3430 PROTEIN"/>
    <property type="match status" value="1"/>
</dbReference>
<dbReference type="Pfam" id="PF01796">
    <property type="entry name" value="OB_ChsH2_C"/>
    <property type="match status" value="2"/>
</dbReference>
<reference evidence="3 4" key="1">
    <citation type="submission" date="2018-11" db="EMBL/GenBank/DDBJ databases">
        <title>Saccharopolyspora rhizosphaerae sp. nov., an actinomycete isolated from rhizosphere soil in Thailand.</title>
        <authorList>
            <person name="Intra B."/>
            <person name="Euanorasetr J."/>
            <person name="Take A."/>
            <person name="Inahashi Y."/>
            <person name="Mori M."/>
            <person name="Panbangred W."/>
            <person name="Matsumoto A."/>
        </authorList>
    </citation>
    <scope>NUCLEOTIDE SEQUENCE [LARGE SCALE GENOMIC DNA]</scope>
    <source>
        <strain evidence="3 4">H219</strain>
    </source>
</reference>
<dbReference type="OrthoDB" id="5124195at2"/>
<feature type="domain" description="ChsH2 C-terminal OB-fold" evidence="1">
    <location>
        <begin position="80"/>
        <end position="143"/>
    </location>
</feature>
<feature type="domain" description="ChsH2 rubredoxin-like zinc ribbon" evidence="2">
    <location>
        <begin position="198"/>
        <end position="233"/>
    </location>
</feature>
<comment type="caution">
    <text evidence="3">The sequence shown here is derived from an EMBL/GenBank/DDBJ whole genome shotgun (WGS) entry which is preliminary data.</text>
</comment>
<dbReference type="Gene3D" id="6.10.30.10">
    <property type="match status" value="2"/>
</dbReference>
<gene>
    <name evidence="3" type="ORF">EIL87_09630</name>
</gene>
<accession>A0A3R8QBZ0</accession>
<proteinExistence type="predicted"/>
<name>A0A3R8QBZ0_9PSEU</name>
<dbReference type="InterPro" id="IPR052513">
    <property type="entry name" value="Thioester_dehydratase-like"/>
</dbReference>
<dbReference type="AlphaFoldDB" id="A0A3R8QBZ0"/>
<dbReference type="RefSeq" id="WP_125089872.1">
    <property type="nucleotide sequence ID" value="NZ_RSAA01000008.1"/>
</dbReference>
<evidence type="ECO:0000259" key="1">
    <source>
        <dbReference type="Pfam" id="PF01796"/>
    </source>
</evidence>
<evidence type="ECO:0000313" key="3">
    <source>
        <dbReference type="EMBL" id="RRO17540.1"/>
    </source>
</evidence>
<dbReference type="InterPro" id="IPR022002">
    <property type="entry name" value="ChsH2_Znr"/>
</dbReference>
<dbReference type="Proteomes" id="UP000274515">
    <property type="component" value="Unassembled WGS sequence"/>
</dbReference>
<keyword evidence="3" id="KW-0238">DNA-binding</keyword>